<proteinExistence type="predicted"/>
<organism evidence="2 3">
    <name type="scientific">Collybiopsis confluens</name>
    <dbReference type="NCBI Taxonomy" id="2823264"/>
    <lineage>
        <taxon>Eukaryota</taxon>
        <taxon>Fungi</taxon>
        <taxon>Dikarya</taxon>
        <taxon>Basidiomycota</taxon>
        <taxon>Agaricomycotina</taxon>
        <taxon>Agaricomycetes</taxon>
        <taxon>Agaricomycetidae</taxon>
        <taxon>Agaricales</taxon>
        <taxon>Marasmiineae</taxon>
        <taxon>Omphalotaceae</taxon>
        <taxon>Collybiopsis</taxon>
    </lineage>
</organism>
<name>A0A8H5M330_9AGAR</name>
<sequence>MRSSFVHAIIVSCSTLVGLVSPVLADTWGPAYSLGPTTGAVIGTSTTFIAGNPPTTAETGLFLWIGISNTTSGLIQSGVDQVANNAYCGAAANQWCLSASYFGVRGQTDGPYVAVNGNTQIGIAYTLSGNTWTQTVTVAGKVVSTLTSQDGPLLHVQDLLTYLIVDIQQYLNSVIHLSEPDMNFPNTLGKGPGVVATPMQTTDGGKTWTIASITLPIYTAPPGNGN</sequence>
<dbReference type="EMBL" id="JAACJN010000073">
    <property type="protein sequence ID" value="KAF5378936.1"/>
    <property type="molecule type" value="Genomic_DNA"/>
</dbReference>
<gene>
    <name evidence="2" type="ORF">D9757_008718</name>
</gene>
<keyword evidence="1" id="KW-0732">Signal</keyword>
<dbReference type="AlphaFoldDB" id="A0A8H5M330"/>
<feature type="chain" id="PRO_5034542004" evidence="1">
    <location>
        <begin position="26"/>
        <end position="226"/>
    </location>
</feature>
<protein>
    <submittedName>
        <fullName evidence="2">Uncharacterized protein</fullName>
    </submittedName>
</protein>
<reference evidence="2 3" key="1">
    <citation type="journal article" date="2020" name="ISME J.">
        <title>Uncovering the hidden diversity of litter-decomposition mechanisms in mushroom-forming fungi.</title>
        <authorList>
            <person name="Floudas D."/>
            <person name="Bentzer J."/>
            <person name="Ahren D."/>
            <person name="Johansson T."/>
            <person name="Persson P."/>
            <person name="Tunlid A."/>
        </authorList>
    </citation>
    <scope>NUCLEOTIDE SEQUENCE [LARGE SCALE GENOMIC DNA]</scope>
    <source>
        <strain evidence="2 3">CBS 406.79</strain>
    </source>
</reference>
<comment type="caution">
    <text evidence="2">The sequence shown here is derived from an EMBL/GenBank/DDBJ whole genome shotgun (WGS) entry which is preliminary data.</text>
</comment>
<evidence type="ECO:0000313" key="3">
    <source>
        <dbReference type="Proteomes" id="UP000518752"/>
    </source>
</evidence>
<evidence type="ECO:0000256" key="1">
    <source>
        <dbReference type="SAM" id="SignalP"/>
    </source>
</evidence>
<feature type="signal peptide" evidence="1">
    <location>
        <begin position="1"/>
        <end position="25"/>
    </location>
</feature>
<keyword evidence="3" id="KW-1185">Reference proteome</keyword>
<dbReference type="Proteomes" id="UP000518752">
    <property type="component" value="Unassembled WGS sequence"/>
</dbReference>
<dbReference type="OrthoDB" id="5086500at2759"/>
<accession>A0A8H5M330</accession>
<evidence type="ECO:0000313" key="2">
    <source>
        <dbReference type="EMBL" id="KAF5378936.1"/>
    </source>
</evidence>